<dbReference type="InterPro" id="IPR058679">
    <property type="entry name" value="RlmG_N"/>
</dbReference>
<evidence type="ECO:0000256" key="1">
    <source>
        <dbReference type="ARBA" id="ARBA00022490"/>
    </source>
</evidence>
<protein>
    <submittedName>
        <fullName evidence="7">Methyltransferase</fullName>
    </submittedName>
</protein>
<feature type="domain" description="Methyltransferase small" evidence="5">
    <location>
        <begin position="163"/>
        <end position="340"/>
    </location>
</feature>
<evidence type="ECO:0000256" key="4">
    <source>
        <dbReference type="ARBA" id="ARBA00022679"/>
    </source>
</evidence>
<keyword evidence="8" id="KW-1185">Reference proteome</keyword>
<dbReference type="PROSITE" id="PS00092">
    <property type="entry name" value="N6_MTASE"/>
    <property type="match status" value="1"/>
</dbReference>
<dbReference type="RefSeq" id="WP_425307302.1">
    <property type="nucleotide sequence ID" value="NZ_CP154795.1"/>
</dbReference>
<dbReference type="EMBL" id="CP154795">
    <property type="protein sequence ID" value="XAN05867.1"/>
    <property type="molecule type" value="Genomic_DNA"/>
</dbReference>
<keyword evidence="3 7" id="KW-0489">Methyltransferase</keyword>
<dbReference type="Gene3D" id="3.40.50.150">
    <property type="entry name" value="Vaccinia Virus protein VP39"/>
    <property type="match status" value="2"/>
</dbReference>
<evidence type="ECO:0000256" key="2">
    <source>
        <dbReference type="ARBA" id="ARBA00022552"/>
    </source>
</evidence>
<dbReference type="GO" id="GO:0008168">
    <property type="term" value="F:methyltransferase activity"/>
    <property type="evidence" value="ECO:0007669"/>
    <property type="project" value="UniProtKB-KW"/>
</dbReference>
<evidence type="ECO:0000313" key="7">
    <source>
        <dbReference type="EMBL" id="XAN05867.1"/>
    </source>
</evidence>
<dbReference type="InterPro" id="IPR007848">
    <property type="entry name" value="Small_mtfrase_dom"/>
</dbReference>
<dbReference type="Pfam" id="PF26049">
    <property type="entry name" value="RLMG_N"/>
    <property type="match status" value="1"/>
</dbReference>
<keyword evidence="2" id="KW-0698">rRNA processing</keyword>
<dbReference type="InterPro" id="IPR046977">
    <property type="entry name" value="RsmC/RlmG"/>
</dbReference>
<evidence type="ECO:0000313" key="8">
    <source>
        <dbReference type="Proteomes" id="UP001442841"/>
    </source>
</evidence>
<keyword evidence="1" id="KW-0963">Cytoplasm</keyword>
<accession>A0ABZ3FLX5</accession>
<evidence type="ECO:0000256" key="3">
    <source>
        <dbReference type="ARBA" id="ARBA00022603"/>
    </source>
</evidence>
<dbReference type="InterPro" id="IPR002052">
    <property type="entry name" value="DNA_methylase_N6_adenine_CS"/>
</dbReference>
<gene>
    <name evidence="7" type="ORF">AADG42_00610</name>
</gene>
<name>A0ABZ3FLX5_9ACTN</name>
<evidence type="ECO:0000259" key="6">
    <source>
        <dbReference type="Pfam" id="PF26049"/>
    </source>
</evidence>
<dbReference type="Pfam" id="PF05175">
    <property type="entry name" value="MTS"/>
    <property type="match status" value="1"/>
</dbReference>
<keyword evidence="4" id="KW-0808">Transferase</keyword>
<dbReference type="CDD" id="cd02440">
    <property type="entry name" value="AdoMet_MTases"/>
    <property type="match status" value="1"/>
</dbReference>
<dbReference type="SUPFAM" id="SSF53335">
    <property type="entry name" value="S-adenosyl-L-methionine-dependent methyltransferases"/>
    <property type="match status" value="1"/>
</dbReference>
<reference evidence="7 8" key="1">
    <citation type="submission" date="2024-04" db="EMBL/GenBank/DDBJ databases">
        <title>Isolation of an actinomycete strain from pig manure.</title>
        <authorList>
            <person name="Gong T."/>
            <person name="Yu Z."/>
            <person name="An M."/>
            <person name="Wei C."/>
            <person name="Yang W."/>
            <person name="Liu L."/>
        </authorList>
    </citation>
    <scope>NUCLEOTIDE SEQUENCE [LARGE SCALE GENOMIC DNA]</scope>
    <source>
        <strain evidence="7 8">ZF39</strain>
    </source>
</reference>
<dbReference type="InterPro" id="IPR029063">
    <property type="entry name" value="SAM-dependent_MTases_sf"/>
</dbReference>
<proteinExistence type="predicted"/>
<organism evidence="7 8">
    <name type="scientific">Ammonicoccus fulvus</name>
    <dbReference type="NCBI Taxonomy" id="3138240"/>
    <lineage>
        <taxon>Bacteria</taxon>
        <taxon>Bacillati</taxon>
        <taxon>Actinomycetota</taxon>
        <taxon>Actinomycetes</taxon>
        <taxon>Propionibacteriales</taxon>
        <taxon>Propionibacteriaceae</taxon>
        <taxon>Ammonicoccus</taxon>
    </lineage>
</organism>
<dbReference type="PANTHER" id="PTHR47816:SF5">
    <property type="entry name" value="RIBOSOMAL RNA LARGE SUBUNIT METHYLTRANSFERASE G"/>
    <property type="match status" value="1"/>
</dbReference>
<dbReference type="GO" id="GO:0032259">
    <property type="term" value="P:methylation"/>
    <property type="evidence" value="ECO:0007669"/>
    <property type="project" value="UniProtKB-KW"/>
</dbReference>
<dbReference type="PANTHER" id="PTHR47816">
    <property type="entry name" value="RIBOSOMAL RNA SMALL SUBUNIT METHYLTRANSFERASE C"/>
    <property type="match status" value="1"/>
</dbReference>
<sequence>MRVVYMLDPVDRLILDESPEPTGRVLVIDAPGLAGEVGARGWDAVAYCDSLLDERLLTVPVVEELTVGSLAGVDLVLLRLPKSVAALEEYAQRLALVPGVRVVAGGRVKHMTRGMNEALATRFAEVSASLGRQKSRVLHASGPRPGGIDFPRTARDADLDLPLAAHGGTFAGTRVDPGTRLLVSVLDRVPSATVVEERGTSVSKPSNFTCIDLGSGNGTLSALLARAGHRVLALDESRAACLATAVTAAANGVSVEVRRADALEGVAPGSVPLIVCNPPFHVGTAKDSAPGLAMIDDAARALAPRGELWLVFNAHLPYLPRLRRIGRTEIVARNPKFIVTRSVRGS</sequence>
<dbReference type="Proteomes" id="UP001442841">
    <property type="component" value="Chromosome"/>
</dbReference>
<feature type="domain" description="RlmG N-terminal" evidence="6">
    <location>
        <begin position="71"/>
        <end position="141"/>
    </location>
</feature>
<evidence type="ECO:0000259" key="5">
    <source>
        <dbReference type="Pfam" id="PF05175"/>
    </source>
</evidence>